<keyword evidence="2" id="KW-0472">Membrane</keyword>
<accession>A0A1I4FGJ7</accession>
<keyword evidence="2" id="KW-1133">Transmembrane helix</keyword>
<gene>
    <name evidence="3" type="ORF">SAMN05216275_1623</name>
</gene>
<reference evidence="4" key="1">
    <citation type="submission" date="2016-10" db="EMBL/GenBank/DDBJ databases">
        <authorList>
            <person name="Varghese N."/>
            <person name="Submissions S."/>
        </authorList>
    </citation>
    <scope>NUCLEOTIDE SEQUENCE [LARGE SCALE GENOMIC DNA]</scope>
    <source>
        <strain evidence="4">CGMCC 4.2126</strain>
    </source>
</reference>
<proteinExistence type="predicted"/>
<evidence type="ECO:0008006" key="5">
    <source>
        <dbReference type="Google" id="ProtNLM"/>
    </source>
</evidence>
<dbReference type="RefSeq" id="WP_177245532.1">
    <property type="nucleotide sequence ID" value="NZ_FOQY01000062.1"/>
</dbReference>
<dbReference type="EMBL" id="FOQY01000062">
    <property type="protein sequence ID" value="SFL16057.1"/>
    <property type="molecule type" value="Genomic_DNA"/>
</dbReference>
<keyword evidence="4" id="KW-1185">Reference proteome</keyword>
<feature type="transmembrane region" description="Helical" evidence="2">
    <location>
        <begin position="179"/>
        <end position="203"/>
    </location>
</feature>
<evidence type="ECO:0000313" key="3">
    <source>
        <dbReference type="EMBL" id="SFL16057.1"/>
    </source>
</evidence>
<sequence>MPVPPGKKPTPLTATRSAKGVMVNSAKVLSSLEKGTRLMPTAWAGVAVAATAVANVPGMADIYNNWTSLHSRLDTAVKSYLADLKTKGKDGWIAEDRDAFDDAVQKYQEELESLRGYIKNIADIVDELGDSYRAYWVAIGQLAVLLLALSGIAALMLATPFAGSAVLNLRMLGLLASRMIAASTGALGRTIVSVVSSSMSIYFSGKAWMQSFNLEPTGLAKVDFTQARIRTNGLPSFQKPPPQQPGQAPQLPAYGTFEWLSPKKELPEHYK</sequence>
<protein>
    <recommendedName>
        <fullName evidence="5">Proteins of 100 residues with WXG</fullName>
    </recommendedName>
</protein>
<keyword evidence="2" id="KW-0812">Transmembrane</keyword>
<organism evidence="3 4">
    <name type="scientific">Streptosporangium canum</name>
    <dbReference type="NCBI Taxonomy" id="324952"/>
    <lineage>
        <taxon>Bacteria</taxon>
        <taxon>Bacillati</taxon>
        <taxon>Actinomycetota</taxon>
        <taxon>Actinomycetes</taxon>
        <taxon>Streptosporangiales</taxon>
        <taxon>Streptosporangiaceae</taxon>
        <taxon>Streptosporangium</taxon>
    </lineage>
</organism>
<dbReference type="Proteomes" id="UP000199111">
    <property type="component" value="Unassembled WGS sequence"/>
</dbReference>
<feature type="transmembrane region" description="Helical" evidence="2">
    <location>
        <begin position="134"/>
        <end position="159"/>
    </location>
</feature>
<dbReference type="AlphaFoldDB" id="A0A1I4FGJ7"/>
<evidence type="ECO:0000256" key="2">
    <source>
        <dbReference type="SAM" id="Phobius"/>
    </source>
</evidence>
<name>A0A1I4FGJ7_9ACTN</name>
<evidence type="ECO:0000313" key="4">
    <source>
        <dbReference type="Proteomes" id="UP000199111"/>
    </source>
</evidence>
<dbReference type="GeneID" id="96304219"/>
<evidence type="ECO:0000256" key="1">
    <source>
        <dbReference type="SAM" id="MobiDB-lite"/>
    </source>
</evidence>
<feature type="region of interest" description="Disordered" evidence="1">
    <location>
        <begin position="233"/>
        <end position="253"/>
    </location>
</feature>